<organism evidence="3 4">
    <name type="scientific">Somion occarium</name>
    <dbReference type="NCBI Taxonomy" id="3059160"/>
    <lineage>
        <taxon>Eukaryota</taxon>
        <taxon>Fungi</taxon>
        <taxon>Dikarya</taxon>
        <taxon>Basidiomycota</taxon>
        <taxon>Agaricomycotina</taxon>
        <taxon>Agaricomycetes</taxon>
        <taxon>Polyporales</taxon>
        <taxon>Cerrenaceae</taxon>
        <taxon>Somion</taxon>
    </lineage>
</organism>
<dbReference type="InterPro" id="IPR045340">
    <property type="entry name" value="DUF6533"/>
</dbReference>
<keyword evidence="4" id="KW-1185">Reference proteome</keyword>
<accession>A0ABP1CEI2</accession>
<dbReference type="EMBL" id="OZ037944">
    <property type="protein sequence ID" value="CAL1693881.1"/>
    <property type="molecule type" value="Genomic_DNA"/>
</dbReference>
<feature type="transmembrane region" description="Helical" evidence="1">
    <location>
        <begin position="90"/>
        <end position="112"/>
    </location>
</feature>
<evidence type="ECO:0000259" key="2">
    <source>
        <dbReference type="Pfam" id="PF20151"/>
    </source>
</evidence>
<keyword evidence="1" id="KW-1133">Transmembrane helix</keyword>
<keyword evidence="1" id="KW-0812">Transmembrane</keyword>
<name>A0ABP1CEI2_9APHY</name>
<dbReference type="Pfam" id="PF20151">
    <property type="entry name" value="DUF6533"/>
    <property type="match status" value="1"/>
</dbReference>
<evidence type="ECO:0000256" key="1">
    <source>
        <dbReference type="SAM" id="Phobius"/>
    </source>
</evidence>
<protein>
    <recommendedName>
        <fullName evidence="2">DUF6533 domain-containing protein</fullName>
    </recommendedName>
</protein>
<evidence type="ECO:0000313" key="3">
    <source>
        <dbReference type="EMBL" id="CAL1693881.1"/>
    </source>
</evidence>
<evidence type="ECO:0000313" key="4">
    <source>
        <dbReference type="Proteomes" id="UP001497453"/>
    </source>
</evidence>
<feature type="domain" description="DUF6533" evidence="2">
    <location>
        <begin position="23"/>
        <end position="65"/>
    </location>
</feature>
<feature type="transmembrane region" description="Helical" evidence="1">
    <location>
        <begin position="124"/>
        <end position="147"/>
    </location>
</feature>
<sequence length="291" mass="32995">MTVWTSLPLSTVNALDIGKRSRAAAIGLLFYDHIITFHLEVDLIWTQAKNWPAFSLYIFNRFFALTYLVFDSIPLTPSGVVSSKVSICVIYLMCDDIVTLLTTLTVQAVLQLRVYALYERSHKILVLLLTLCAMEVATMAVLVGITISRLSHLPVVSTPTGCYYSAHKAWSFKSQRPRIPLISRMAKDSLIYFLAVFAELFISTMIWARNPSYINVIMPWSAALPSILCSRLLLNMREMVNNQGNNSYIMESFAQTETLFFQDPSTTIDHPPDEVELSSIKNGRYTETRRE</sequence>
<reference evidence="4" key="1">
    <citation type="submission" date="2024-04" db="EMBL/GenBank/DDBJ databases">
        <authorList>
            <person name="Shaw F."/>
            <person name="Minotto A."/>
        </authorList>
    </citation>
    <scope>NUCLEOTIDE SEQUENCE [LARGE SCALE GENOMIC DNA]</scope>
</reference>
<feature type="transmembrane region" description="Helical" evidence="1">
    <location>
        <begin position="190"/>
        <end position="208"/>
    </location>
</feature>
<gene>
    <name evidence="3" type="ORF">GFSPODELE1_LOCUS42</name>
</gene>
<feature type="transmembrane region" description="Helical" evidence="1">
    <location>
        <begin position="53"/>
        <end position="70"/>
    </location>
</feature>
<dbReference type="Proteomes" id="UP001497453">
    <property type="component" value="Chromosome 1"/>
</dbReference>
<keyword evidence="1" id="KW-0472">Membrane</keyword>
<feature type="transmembrane region" description="Helical" evidence="1">
    <location>
        <begin position="214"/>
        <end position="234"/>
    </location>
</feature>
<proteinExistence type="predicted"/>